<evidence type="ECO:0000313" key="4">
    <source>
        <dbReference type="EMBL" id="CAB3781589.1"/>
    </source>
</evidence>
<dbReference type="AlphaFoldDB" id="A0A6S7B9G6"/>
<dbReference type="PROSITE" id="PS51257">
    <property type="entry name" value="PROKAR_LIPOPROTEIN"/>
    <property type="match status" value="1"/>
</dbReference>
<dbReference type="EMBL" id="CADIKM010000004">
    <property type="protein sequence ID" value="CAB3781589.1"/>
    <property type="molecule type" value="Genomic_DNA"/>
</dbReference>
<feature type="region of interest" description="Disordered" evidence="1">
    <location>
        <begin position="205"/>
        <end position="233"/>
    </location>
</feature>
<evidence type="ECO:0000256" key="1">
    <source>
        <dbReference type="SAM" id="MobiDB-lite"/>
    </source>
</evidence>
<accession>A0A6S7B9G6</accession>
<evidence type="ECO:0000256" key="2">
    <source>
        <dbReference type="SAM" id="SignalP"/>
    </source>
</evidence>
<gene>
    <name evidence="4" type="ORF">LMG28138_01252</name>
</gene>
<protein>
    <recommendedName>
        <fullName evidence="3">DUF4136 domain-containing protein</fullName>
    </recommendedName>
</protein>
<name>A0A6S7B9G6_9BURK</name>
<dbReference type="Pfam" id="PF13590">
    <property type="entry name" value="DUF4136"/>
    <property type="match status" value="1"/>
</dbReference>
<dbReference type="Proteomes" id="UP000494115">
    <property type="component" value="Unassembled WGS sequence"/>
</dbReference>
<dbReference type="Gene3D" id="3.30.160.670">
    <property type="match status" value="1"/>
</dbReference>
<feature type="compositionally biased region" description="Low complexity" evidence="1">
    <location>
        <begin position="215"/>
        <end position="233"/>
    </location>
</feature>
<sequence length="233" mass="25475">MVMKWIRRVACVAASAAVLGLGGCASYVTTQVTAFQDWHASDADKTYVFQRTAMQQNSLEQQTYEQLVDQELSTYGFRHTDLAKAHFTISLQYGSRDQTVIVQQPDFYDPWGPWGGPWRPWGPYWAPPPPPIYTSQAYSVFSHQLSIFIADKATGKEVYRVSSAAQVDDPSLLHAMPYLVRGALANFPLQNGTVRSVRIPVDPNGAPGALTNERSVQSAPPAAPAGASGVSVQ</sequence>
<dbReference type="InterPro" id="IPR025411">
    <property type="entry name" value="DUF4136"/>
</dbReference>
<keyword evidence="5" id="KW-1185">Reference proteome</keyword>
<feature type="signal peptide" evidence="2">
    <location>
        <begin position="1"/>
        <end position="30"/>
    </location>
</feature>
<feature type="domain" description="DUF4136" evidence="3">
    <location>
        <begin position="32"/>
        <end position="188"/>
    </location>
</feature>
<evidence type="ECO:0000259" key="3">
    <source>
        <dbReference type="Pfam" id="PF13590"/>
    </source>
</evidence>
<reference evidence="4 5" key="1">
    <citation type="submission" date="2020-04" db="EMBL/GenBank/DDBJ databases">
        <authorList>
            <person name="De Canck E."/>
        </authorList>
    </citation>
    <scope>NUCLEOTIDE SEQUENCE [LARGE SCALE GENOMIC DNA]</scope>
    <source>
        <strain evidence="4 5">LMG 28138</strain>
    </source>
</reference>
<evidence type="ECO:0000313" key="5">
    <source>
        <dbReference type="Proteomes" id="UP000494115"/>
    </source>
</evidence>
<proteinExistence type="predicted"/>
<organism evidence="4 5">
    <name type="scientific">Pararobbsia alpina</name>
    <dbReference type="NCBI Taxonomy" id="621374"/>
    <lineage>
        <taxon>Bacteria</taxon>
        <taxon>Pseudomonadati</taxon>
        <taxon>Pseudomonadota</taxon>
        <taxon>Betaproteobacteria</taxon>
        <taxon>Burkholderiales</taxon>
        <taxon>Burkholderiaceae</taxon>
        <taxon>Pararobbsia</taxon>
    </lineage>
</organism>
<feature type="chain" id="PRO_5028920209" description="DUF4136 domain-containing protein" evidence="2">
    <location>
        <begin position="31"/>
        <end position="233"/>
    </location>
</feature>
<keyword evidence="2" id="KW-0732">Signal</keyword>